<reference evidence="5" key="1">
    <citation type="submission" date="2011-08" db="EMBL/GenBank/DDBJ databases">
        <authorList>
            <person name="Rombauts S."/>
        </authorList>
    </citation>
    <scope>NUCLEOTIDE SEQUENCE</scope>
    <source>
        <strain evidence="5">London</strain>
    </source>
</reference>
<accession>T1KLR7</accession>
<dbReference type="OMA" id="HHFLFYT"/>
<dbReference type="Pfam" id="PF00380">
    <property type="entry name" value="Ribosomal_S9"/>
    <property type="match status" value="1"/>
</dbReference>
<dbReference type="GO" id="GO:0003735">
    <property type="term" value="F:structural constituent of ribosome"/>
    <property type="evidence" value="ECO:0007669"/>
    <property type="project" value="InterPro"/>
</dbReference>
<name>T1KLR7_TETUR</name>
<dbReference type="PANTHER" id="PTHR21569">
    <property type="entry name" value="RIBOSOMAL PROTEIN S9"/>
    <property type="match status" value="1"/>
</dbReference>
<dbReference type="KEGG" id="tut:107365358"/>
<gene>
    <name evidence="4" type="primary">107365358</name>
</gene>
<dbReference type="Proteomes" id="UP000015104">
    <property type="component" value="Unassembled WGS sequence"/>
</dbReference>
<protein>
    <recommendedName>
        <fullName evidence="6">28S ribosomal protein S9, mitochondrial</fullName>
    </recommendedName>
</protein>
<keyword evidence="5" id="KW-1185">Reference proteome</keyword>
<dbReference type="HOGENOM" id="CLU_060546_1_0_1"/>
<evidence type="ECO:0008006" key="6">
    <source>
        <dbReference type="Google" id="ProtNLM"/>
    </source>
</evidence>
<evidence type="ECO:0000256" key="1">
    <source>
        <dbReference type="ARBA" id="ARBA00005251"/>
    </source>
</evidence>
<dbReference type="GO" id="GO:0003723">
    <property type="term" value="F:RNA binding"/>
    <property type="evidence" value="ECO:0007669"/>
    <property type="project" value="TreeGrafter"/>
</dbReference>
<keyword evidence="2" id="KW-0689">Ribosomal protein</keyword>
<comment type="similarity">
    <text evidence="1">Belongs to the universal ribosomal protein uS9 family.</text>
</comment>
<reference evidence="4" key="2">
    <citation type="submission" date="2015-06" db="UniProtKB">
        <authorList>
            <consortium name="EnsemblMetazoa"/>
        </authorList>
    </citation>
    <scope>IDENTIFICATION</scope>
</reference>
<evidence type="ECO:0000313" key="5">
    <source>
        <dbReference type="Proteomes" id="UP000015104"/>
    </source>
</evidence>
<proteinExistence type="inferred from homology"/>
<organism evidence="4 5">
    <name type="scientific">Tetranychus urticae</name>
    <name type="common">Two-spotted spider mite</name>
    <dbReference type="NCBI Taxonomy" id="32264"/>
    <lineage>
        <taxon>Eukaryota</taxon>
        <taxon>Metazoa</taxon>
        <taxon>Ecdysozoa</taxon>
        <taxon>Arthropoda</taxon>
        <taxon>Chelicerata</taxon>
        <taxon>Arachnida</taxon>
        <taxon>Acari</taxon>
        <taxon>Acariformes</taxon>
        <taxon>Trombidiformes</taxon>
        <taxon>Prostigmata</taxon>
        <taxon>Eleutherengona</taxon>
        <taxon>Raphignathae</taxon>
        <taxon>Tetranychoidea</taxon>
        <taxon>Tetranychidae</taxon>
        <taxon>Tetranychus</taxon>
    </lineage>
</organism>
<dbReference type="PANTHER" id="PTHR21569:SF1">
    <property type="entry name" value="SMALL RIBOSOMAL SUBUNIT PROTEIN US9M"/>
    <property type="match status" value="1"/>
</dbReference>
<evidence type="ECO:0000256" key="3">
    <source>
        <dbReference type="ARBA" id="ARBA00023274"/>
    </source>
</evidence>
<dbReference type="EnsemblMetazoa" id="tetur14g03400.1">
    <property type="protein sequence ID" value="tetur14g03400.1"/>
    <property type="gene ID" value="tetur14g03400"/>
</dbReference>
<dbReference type="OrthoDB" id="10254627at2759"/>
<evidence type="ECO:0000256" key="2">
    <source>
        <dbReference type="ARBA" id="ARBA00022980"/>
    </source>
</evidence>
<dbReference type="InterPro" id="IPR020568">
    <property type="entry name" value="Ribosomal_Su5_D2-typ_SF"/>
</dbReference>
<dbReference type="SUPFAM" id="SSF54211">
    <property type="entry name" value="Ribosomal protein S5 domain 2-like"/>
    <property type="match status" value="1"/>
</dbReference>
<dbReference type="InterPro" id="IPR000754">
    <property type="entry name" value="Ribosomal_uS9"/>
</dbReference>
<dbReference type="Gene3D" id="3.30.230.10">
    <property type="match status" value="1"/>
</dbReference>
<keyword evidence="3" id="KW-0687">Ribonucleoprotein</keyword>
<dbReference type="eggNOG" id="KOG1697">
    <property type="taxonomic scope" value="Eukaryota"/>
</dbReference>
<sequence length="388" mass="44400">MLFKRIVLHSSTNRLFASSNTPSKLPKDLLRKPSQALSELGLGKLERISLSMKIYLESAQKNAEMINKQREEYELGKRHLANIMGFDYNSMTETNIKEAIKYLLPSGLFSKASRPEFLSPEEVYPKIRSADFDTSGRPYHFLAYTGKPNLYEDMHDLYDYYQKCDEQKLKMMVNGVLNPPPSAKAELTGSRWLTRQEYQSSKGESVQKDLWNQLTTGLERLADHPYSKEAQDFLMKFRVELEKRASTLEIAPITFNEEGRPYAQAEGFRKHCKAKVTVWGNGSGNIDINGYDILYFPQFKERHQILFPLLFTNMLNKVDIEATVEGVGEAAQAGAIRHGTSLALTSFLDPHMIESMRLAGLLTKDRRILERKKVGMKGARKTPKFRPR</sequence>
<dbReference type="GO" id="GO:0006412">
    <property type="term" value="P:translation"/>
    <property type="evidence" value="ECO:0007669"/>
    <property type="project" value="InterPro"/>
</dbReference>
<dbReference type="InterPro" id="IPR014721">
    <property type="entry name" value="Ribsml_uS5_D2-typ_fold_subgr"/>
</dbReference>
<evidence type="ECO:0000313" key="4">
    <source>
        <dbReference type="EnsemblMetazoa" id="tetur14g03400.1"/>
    </source>
</evidence>
<dbReference type="AlphaFoldDB" id="T1KLR7"/>
<dbReference type="GO" id="GO:0005763">
    <property type="term" value="C:mitochondrial small ribosomal subunit"/>
    <property type="evidence" value="ECO:0007669"/>
    <property type="project" value="TreeGrafter"/>
</dbReference>
<dbReference type="STRING" id="32264.T1KLR7"/>
<dbReference type="EMBL" id="CAEY01000212">
    <property type="status" value="NOT_ANNOTATED_CDS"/>
    <property type="molecule type" value="Genomic_DNA"/>
</dbReference>